<keyword evidence="2" id="KW-1185">Reference proteome</keyword>
<proteinExistence type="predicted"/>
<dbReference type="AlphaFoldDB" id="A0AAV4XAL8"/>
<protein>
    <submittedName>
        <fullName evidence="1">Uncharacterized protein</fullName>
    </submittedName>
</protein>
<sequence>MPLAIHTHHIIDASCVQTRIGTQDGSSKTRNSMRPAFYLYIARGAGVCWMHSHGRFLLSYDLIGWRNRDSRILAAASSSDIIVRPHIPGTTHTKCTLAMPVNITEKAIRLV</sequence>
<dbReference type="Proteomes" id="UP001054945">
    <property type="component" value="Unassembled WGS sequence"/>
</dbReference>
<organism evidence="1 2">
    <name type="scientific">Caerostris extrusa</name>
    <name type="common">Bark spider</name>
    <name type="synonym">Caerostris bankana</name>
    <dbReference type="NCBI Taxonomy" id="172846"/>
    <lineage>
        <taxon>Eukaryota</taxon>
        <taxon>Metazoa</taxon>
        <taxon>Ecdysozoa</taxon>
        <taxon>Arthropoda</taxon>
        <taxon>Chelicerata</taxon>
        <taxon>Arachnida</taxon>
        <taxon>Araneae</taxon>
        <taxon>Araneomorphae</taxon>
        <taxon>Entelegynae</taxon>
        <taxon>Araneoidea</taxon>
        <taxon>Araneidae</taxon>
        <taxon>Caerostris</taxon>
    </lineage>
</organism>
<accession>A0AAV4XAL8</accession>
<dbReference type="EMBL" id="BPLR01017365">
    <property type="protein sequence ID" value="GIY90974.1"/>
    <property type="molecule type" value="Genomic_DNA"/>
</dbReference>
<evidence type="ECO:0000313" key="1">
    <source>
        <dbReference type="EMBL" id="GIY90974.1"/>
    </source>
</evidence>
<gene>
    <name evidence="1" type="ORF">CEXT_88751</name>
</gene>
<evidence type="ECO:0000313" key="2">
    <source>
        <dbReference type="Proteomes" id="UP001054945"/>
    </source>
</evidence>
<reference evidence="1 2" key="1">
    <citation type="submission" date="2021-06" db="EMBL/GenBank/DDBJ databases">
        <title>Caerostris extrusa draft genome.</title>
        <authorList>
            <person name="Kono N."/>
            <person name="Arakawa K."/>
        </authorList>
    </citation>
    <scope>NUCLEOTIDE SEQUENCE [LARGE SCALE GENOMIC DNA]</scope>
</reference>
<name>A0AAV4XAL8_CAEEX</name>
<comment type="caution">
    <text evidence="1">The sequence shown here is derived from an EMBL/GenBank/DDBJ whole genome shotgun (WGS) entry which is preliminary data.</text>
</comment>